<dbReference type="PANTHER" id="PTHR42709">
    <property type="entry name" value="ALKALINE PHOSPHATASE LIKE PROTEIN"/>
    <property type="match status" value="1"/>
</dbReference>
<proteinExistence type="predicted"/>
<protein>
    <recommendedName>
        <fullName evidence="2">VTT domain-containing protein</fullName>
    </recommendedName>
</protein>
<organism evidence="3 4">
    <name type="scientific">Muiribacterium halophilum</name>
    <dbReference type="NCBI Taxonomy" id="2053465"/>
    <lineage>
        <taxon>Bacteria</taxon>
        <taxon>Candidatus Muiribacteriota</taxon>
        <taxon>Candidatus Muiribacteriia</taxon>
        <taxon>Candidatus Muiribacteriales</taxon>
        <taxon>Candidatus Muiribacteriaceae</taxon>
        <taxon>Candidatus Muiribacterium</taxon>
    </lineage>
</organism>
<sequence length="144" mass="15733">MIDLVSLGYLGLFISSFLAATILPFSSEIVLAGLLLKGWNPYYLVFIATLGNVLGSLTNYALGKWGGTIIVKRFLKVSDKELQRSSNVFNKYGVFSLLFAWVPVIGDPITIVSGIAKTNIFLFSFLVSIGKLARYILVAGIFSK</sequence>
<dbReference type="PANTHER" id="PTHR42709:SF4">
    <property type="entry name" value="INNER MEMBRANE PROTEIN YQAA"/>
    <property type="match status" value="1"/>
</dbReference>
<dbReference type="EMBL" id="PKTG01000064">
    <property type="protein sequence ID" value="PLX18312.1"/>
    <property type="molecule type" value="Genomic_DNA"/>
</dbReference>
<feature type="domain" description="VTT" evidence="2">
    <location>
        <begin position="26"/>
        <end position="142"/>
    </location>
</feature>
<dbReference type="AlphaFoldDB" id="A0A2N5ZI67"/>
<evidence type="ECO:0000313" key="4">
    <source>
        <dbReference type="Proteomes" id="UP000234857"/>
    </source>
</evidence>
<comment type="caution">
    <text evidence="3">The sequence shown here is derived from an EMBL/GenBank/DDBJ whole genome shotgun (WGS) entry which is preliminary data.</text>
</comment>
<dbReference type="Pfam" id="PF09335">
    <property type="entry name" value="VTT_dom"/>
    <property type="match status" value="1"/>
</dbReference>
<reference evidence="3 4" key="1">
    <citation type="submission" date="2017-11" db="EMBL/GenBank/DDBJ databases">
        <title>Genome-resolved metagenomics identifies genetic mobility, metabolic interactions, and unexpected diversity in perchlorate-reducing communities.</title>
        <authorList>
            <person name="Barnum T.P."/>
            <person name="Figueroa I.A."/>
            <person name="Carlstrom C.I."/>
            <person name="Lucas L.N."/>
            <person name="Engelbrektson A.L."/>
            <person name="Coates J.D."/>
        </authorList>
    </citation>
    <scope>NUCLEOTIDE SEQUENCE [LARGE SCALE GENOMIC DNA]</scope>
    <source>
        <strain evidence="3">BM706</strain>
    </source>
</reference>
<feature type="transmembrane region" description="Helical" evidence="1">
    <location>
        <begin position="92"/>
        <end position="115"/>
    </location>
</feature>
<accession>A0A2N5ZI67</accession>
<dbReference type="InterPro" id="IPR051311">
    <property type="entry name" value="DedA_domain"/>
</dbReference>
<dbReference type="Proteomes" id="UP000234857">
    <property type="component" value="Unassembled WGS sequence"/>
</dbReference>
<dbReference type="InterPro" id="IPR032816">
    <property type="entry name" value="VTT_dom"/>
</dbReference>
<evidence type="ECO:0000256" key="1">
    <source>
        <dbReference type="SAM" id="Phobius"/>
    </source>
</evidence>
<gene>
    <name evidence="3" type="ORF">C0601_04660</name>
</gene>
<keyword evidence="1" id="KW-0812">Transmembrane</keyword>
<keyword evidence="1" id="KW-0472">Membrane</keyword>
<evidence type="ECO:0000313" key="3">
    <source>
        <dbReference type="EMBL" id="PLX18312.1"/>
    </source>
</evidence>
<feature type="transmembrane region" description="Helical" evidence="1">
    <location>
        <begin position="43"/>
        <end position="63"/>
    </location>
</feature>
<name>A0A2N5ZI67_MUIH1</name>
<keyword evidence="1" id="KW-1133">Transmembrane helix</keyword>
<feature type="transmembrane region" description="Helical" evidence="1">
    <location>
        <begin position="121"/>
        <end position="142"/>
    </location>
</feature>
<evidence type="ECO:0000259" key="2">
    <source>
        <dbReference type="Pfam" id="PF09335"/>
    </source>
</evidence>